<feature type="transmembrane region" description="Helical" evidence="2">
    <location>
        <begin position="125"/>
        <end position="141"/>
    </location>
</feature>
<dbReference type="EMBL" id="JAAEEH010000032">
    <property type="protein sequence ID" value="NDL68256.1"/>
    <property type="molecule type" value="Genomic_DNA"/>
</dbReference>
<feature type="domain" description="EamA" evidence="3">
    <location>
        <begin position="9"/>
        <end position="142"/>
    </location>
</feature>
<evidence type="ECO:0000256" key="1">
    <source>
        <dbReference type="ARBA" id="ARBA00007362"/>
    </source>
</evidence>
<dbReference type="InterPro" id="IPR037185">
    <property type="entry name" value="EmrE-like"/>
</dbReference>
<dbReference type="Proteomes" id="UP000461585">
    <property type="component" value="Unassembled WGS sequence"/>
</dbReference>
<accession>A0A7X5HX58</accession>
<feature type="transmembrane region" description="Helical" evidence="2">
    <location>
        <begin position="101"/>
        <end position="119"/>
    </location>
</feature>
<evidence type="ECO:0000256" key="2">
    <source>
        <dbReference type="SAM" id="Phobius"/>
    </source>
</evidence>
<protein>
    <submittedName>
        <fullName evidence="4">EamA family transporter</fullName>
    </submittedName>
</protein>
<dbReference type="SUPFAM" id="SSF103481">
    <property type="entry name" value="Multidrug resistance efflux transporter EmrE"/>
    <property type="match status" value="1"/>
</dbReference>
<reference evidence="4 5" key="1">
    <citation type="submission" date="2020-01" db="EMBL/GenBank/DDBJ databases">
        <title>Anaeroalcalibacter tamaniensis gen. nov., sp. nov., moderately halophilic strictly anaerobic fermenter bacterium from mud volcano of Taman peninsula.</title>
        <authorList>
            <person name="Frolova A."/>
            <person name="Merkel A.Y."/>
            <person name="Slobodkin A.I."/>
        </authorList>
    </citation>
    <scope>NUCLEOTIDE SEQUENCE [LARGE SCALE GENOMIC DNA]</scope>
    <source>
        <strain evidence="4 5">F-3ap</strain>
    </source>
</reference>
<keyword evidence="5" id="KW-1185">Reference proteome</keyword>
<dbReference type="AlphaFoldDB" id="A0A7X5HX58"/>
<gene>
    <name evidence="4" type="ORF">GXN74_10930</name>
</gene>
<dbReference type="Pfam" id="PF00892">
    <property type="entry name" value="EamA"/>
    <property type="match status" value="1"/>
</dbReference>
<organism evidence="4 5">
    <name type="scientific">Anaerotalea alkaliphila</name>
    <dbReference type="NCBI Taxonomy" id="2662126"/>
    <lineage>
        <taxon>Bacteria</taxon>
        <taxon>Bacillati</taxon>
        <taxon>Bacillota</taxon>
        <taxon>Clostridia</taxon>
        <taxon>Eubacteriales</taxon>
        <taxon>Anaerotalea</taxon>
    </lineage>
</organism>
<feature type="transmembrane region" description="Helical" evidence="2">
    <location>
        <begin position="33"/>
        <end position="52"/>
    </location>
</feature>
<comment type="caution">
    <text evidence="4">The sequence shown here is derived from an EMBL/GenBank/DDBJ whole genome shotgun (WGS) entry which is preliminary data.</text>
</comment>
<evidence type="ECO:0000313" key="4">
    <source>
        <dbReference type="EMBL" id="NDL68256.1"/>
    </source>
</evidence>
<dbReference type="Gene3D" id="1.10.3730.20">
    <property type="match status" value="1"/>
</dbReference>
<evidence type="ECO:0000313" key="5">
    <source>
        <dbReference type="Proteomes" id="UP000461585"/>
    </source>
</evidence>
<dbReference type="GO" id="GO:0016020">
    <property type="term" value="C:membrane"/>
    <property type="evidence" value="ECO:0007669"/>
    <property type="project" value="InterPro"/>
</dbReference>
<proteinExistence type="inferred from homology"/>
<sequence>MLKYTLPILLVVSSNIIYHVSSKTTPRGANPFASLLVTYLLAGTLTALLLLVDSAGRQVPVLEQFRNVNHTAALLGVAIVGLEFGYLMVYRAGWNISLGSLVANISLAASLVVVGVLFFGEKLTSNHAVGILLCIAGLVFINRG</sequence>
<name>A0A7X5HX58_9FIRM</name>
<evidence type="ECO:0000259" key="3">
    <source>
        <dbReference type="Pfam" id="PF00892"/>
    </source>
</evidence>
<keyword evidence="2" id="KW-1133">Transmembrane helix</keyword>
<dbReference type="InterPro" id="IPR000620">
    <property type="entry name" value="EamA_dom"/>
</dbReference>
<feature type="transmembrane region" description="Helical" evidence="2">
    <location>
        <begin position="72"/>
        <end position="89"/>
    </location>
</feature>
<comment type="similarity">
    <text evidence="1">Belongs to the EamA transporter family.</text>
</comment>
<feature type="transmembrane region" description="Helical" evidence="2">
    <location>
        <begin position="6"/>
        <end position="21"/>
    </location>
</feature>
<keyword evidence="2" id="KW-0472">Membrane</keyword>
<keyword evidence="2" id="KW-0812">Transmembrane</keyword>